<proteinExistence type="predicted"/>
<protein>
    <submittedName>
        <fullName evidence="2">Uncharacterized protein</fullName>
    </submittedName>
</protein>
<dbReference type="RefSeq" id="WP_301138649.1">
    <property type="nucleotide sequence ID" value="NZ_JAUHTQ010000009.1"/>
</dbReference>
<evidence type="ECO:0000313" key="2">
    <source>
        <dbReference type="EMBL" id="MDN4494349.1"/>
    </source>
</evidence>
<reference evidence="2" key="1">
    <citation type="submission" date="2023-07" db="EMBL/GenBank/DDBJ databases">
        <title>Ureibacillus sp. isolated from freshwater well.</title>
        <authorList>
            <person name="Kirdat K."/>
            <person name="Bhatt A."/>
            <person name="Teware R."/>
            <person name="Bhavsar Y."/>
            <person name="Yadav A."/>
        </authorList>
    </citation>
    <scope>NUCLEOTIDE SEQUENCE</scope>
    <source>
        <strain evidence="2">BA0131</strain>
    </source>
</reference>
<sequence>MPRKPTQTNEDPENEKMENTPNNLQSEIDNLSRMLAAVLDYLADEENEEIDIEYLFDKTEGLREWRKQHQEKNRKLIEEEIKKSLGDLSFEDLQKIREQIKEK</sequence>
<feature type="region of interest" description="Disordered" evidence="1">
    <location>
        <begin position="1"/>
        <end position="23"/>
    </location>
</feature>
<comment type="caution">
    <text evidence="2">The sequence shown here is derived from an EMBL/GenBank/DDBJ whole genome shotgun (WGS) entry which is preliminary data.</text>
</comment>
<dbReference type="EMBL" id="JAUHTQ010000009">
    <property type="protein sequence ID" value="MDN4494349.1"/>
    <property type="molecule type" value="Genomic_DNA"/>
</dbReference>
<accession>A0ABT8GSG9</accession>
<evidence type="ECO:0000256" key="1">
    <source>
        <dbReference type="SAM" id="MobiDB-lite"/>
    </source>
</evidence>
<gene>
    <name evidence="2" type="ORF">QYB95_12420</name>
</gene>
<keyword evidence="3" id="KW-1185">Reference proteome</keyword>
<evidence type="ECO:0000313" key="3">
    <source>
        <dbReference type="Proteomes" id="UP001172743"/>
    </source>
</evidence>
<name>A0ABT8GSG9_9BACL</name>
<organism evidence="2 3">
    <name type="scientific">Ureibacillus aquaedulcis</name>
    <dbReference type="NCBI Taxonomy" id="3058421"/>
    <lineage>
        <taxon>Bacteria</taxon>
        <taxon>Bacillati</taxon>
        <taxon>Bacillota</taxon>
        <taxon>Bacilli</taxon>
        <taxon>Bacillales</taxon>
        <taxon>Caryophanaceae</taxon>
        <taxon>Ureibacillus</taxon>
    </lineage>
</organism>
<dbReference type="Proteomes" id="UP001172743">
    <property type="component" value="Unassembled WGS sequence"/>
</dbReference>